<dbReference type="InterPro" id="IPR035952">
    <property type="entry name" value="Rhomboid-like_sf"/>
</dbReference>
<feature type="region of interest" description="Disordered" evidence="5">
    <location>
        <begin position="1"/>
        <end position="22"/>
    </location>
</feature>
<dbReference type="PANTHER" id="PTHR43731:SF9">
    <property type="entry name" value="SLR1461 PROTEIN"/>
    <property type="match status" value="1"/>
</dbReference>
<evidence type="ECO:0000256" key="6">
    <source>
        <dbReference type="SAM" id="Phobius"/>
    </source>
</evidence>
<keyword evidence="8" id="KW-0645">Protease</keyword>
<evidence type="ECO:0000313" key="9">
    <source>
        <dbReference type="Proteomes" id="UP000805614"/>
    </source>
</evidence>
<dbReference type="Gene3D" id="1.20.1540.10">
    <property type="entry name" value="Rhomboid-like"/>
    <property type="match status" value="1"/>
</dbReference>
<dbReference type="GO" id="GO:0008233">
    <property type="term" value="F:peptidase activity"/>
    <property type="evidence" value="ECO:0007669"/>
    <property type="project" value="UniProtKB-KW"/>
</dbReference>
<evidence type="ECO:0000256" key="2">
    <source>
        <dbReference type="ARBA" id="ARBA00022692"/>
    </source>
</evidence>
<evidence type="ECO:0000313" key="8">
    <source>
        <dbReference type="EMBL" id="MBC6467699.1"/>
    </source>
</evidence>
<feature type="transmembrane region" description="Helical" evidence="6">
    <location>
        <begin position="38"/>
        <end position="59"/>
    </location>
</feature>
<protein>
    <submittedName>
        <fullName evidence="8">Rhomboid family intramembrane serine protease</fullName>
    </submittedName>
</protein>
<name>A0ABR7LSY6_9ACTN</name>
<feature type="transmembrane region" description="Helical" evidence="6">
    <location>
        <begin position="115"/>
        <end position="133"/>
    </location>
</feature>
<evidence type="ECO:0000256" key="1">
    <source>
        <dbReference type="ARBA" id="ARBA00004141"/>
    </source>
</evidence>
<dbReference type="Pfam" id="PF01694">
    <property type="entry name" value="Rhomboid"/>
    <property type="match status" value="1"/>
</dbReference>
<gene>
    <name evidence="8" type="ORF">HKK74_19690</name>
</gene>
<sequence length="245" mass="26158">MRSFARKGSDGPEGAAGRGDGDAVARDADAMIAEARKALWVMVGFLAVIWGVQLVNWAVGYRLSLEFGIRSRDVASLPDIVSAPFLHFSWSHIEGNSGPLFVFGFLAAYRGVRKFLAVTALIVAFAGLGAWIVSGPNTVGAGASGVVFGYFGYVIVRGFFDRHRIDIVIGLVMALSFAYQFSVIVPKEGIGWQAHLFGFIGGVVGGWVFREGKGGRRSDKATRALPETPSGSTAALLKELDDFGH</sequence>
<feature type="transmembrane region" description="Helical" evidence="6">
    <location>
        <begin position="190"/>
        <end position="209"/>
    </location>
</feature>
<feature type="transmembrane region" description="Helical" evidence="6">
    <location>
        <begin position="88"/>
        <end position="108"/>
    </location>
</feature>
<feature type="transmembrane region" description="Helical" evidence="6">
    <location>
        <begin position="139"/>
        <end position="160"/>
    </location>
</feature>
<dbReference type="GO" id="GO:0006508">
    <property type="term" value="P:proteolysis"/>
    <property type="evidence" value="ECO:0007669"/>
    <property type="project" value="UniProtKB-KW"/>
</dbReference>
<evidence type="ECO:0000256" key="3">
    <source>
        <dbReference type="ARBA" id="ARBA00022989"/>
    </source>
</evidence>
<evidence type="ECO:0000259" key="7">
    <source>
        <dbReference type="Pfam" id="PF01694"/>
    </source>
</evidence>
<dbReference type="Proteomes" id="UP000805614">
    <property type="component" value="Unassembled WGS sequence"/>
</dbReference>
<reference evidence="8 9" key="1">
    <citation type="submission" date="2020-06" db="EMBL/GenBank/DDBJ databases">
        <title>Actinomadura xiongansis sp. nov., isolated from soil of Baiyangdian.</title>
        <authorList>
            <person name="Zhang X."/>
        </authorList>
    </citation>
    <scope>NUCLEOTIDE SEQUENCE [LARGE SCALE GENOMIC DNA]</scope>
    <source>
        <strain evidence="8 9">HBUM206468</strain>
    </source>
</reference>
<dbReference type="RefSeq" id="WP_187244706.1">
    <property type="nucleotide sequence ID" value="NZ_BAAAOK010000010.1"/>
</dbReference>
<dbReference type="InterPro" id="IPR050925">
    <property type="entry name" value="Rhomboid_protease_S54"/>
</dbReference>
<keyword evidence="9" id="KW-1185">Reference proteome</keyword>
<keyword evidence="4 6" id="KW-0472">Membrane</keyword>
<organism evidence="8 9">
    <name type="scientific">Actinomadura alba</name>
    <dbReference type="NCBI Taxonomy" id="406431"/>
    <lineage>
        <taxon>Bacteria</taxon>
        <taxon>Bacillati</taxon>
        <taxon>Actinomycetota</taxon>
        <taxon>Actinomycetes</taxon>
        <taxon>Streptosporangiales</taxon>
        <taxon>Thermomonosporaceae</taxon>
        <taxon>Actinomadura</taxon>
    </lineage>
</organism>
<keyword evidence="8" id="KW-0378">Hydrolase</keyword>
<comment type="subcellular location">
    <subcellularLocation>
        <location evidence="1">Membrane</location>
        <topology evidence="1">Multi-pass membrane protein</topology>
    </subcellularLocation>
</comment>
<feature type="domain" description="Peptidase S54 rhomboid" evidence="7">
    <location>
        <begin position="80"/>
        <end position="210"/>
    </location>
</feature>
<dbReference type="EMBL" id="JABVEC010000014">
    <property type="protein sequence ID" value="MBC6467699.1"/>
    <property type="molecule type" value="Genomic_DNA"/>
</dbReference>
<evidence type="ECO:0000256" key="4">
    <source>
        <dbReference type="ARBA" id="ARBA00023136"/>
    </source>
</evidence>
<dbReference type="InterPro" id="IPR022764">
    <property type="entry name" value="Peptidase_S54_rhomboid_dom"/>
</dbReference>
<comment type="caution">
    <text evidence="8">The sequence shown here is derived from an EMBL/GenBank/DDBJ whole genome shotgun (WGS) entry which is preliminary data.</text>
</comment>
<dbReference type="PANTHER" id="PTHR43731">
    <property type="entry name" value="RHOMBOID PROTEASE"/>
    <property type="match status" value="1"/>
</dbReference>
<evidence type="ECO:0000256" key="5">
    <source>
        <dbReference type="SAM" id="MobiDB-lite"/>
    </source>
</evidence>
<keyword evidence="3 6" id="KW-1133">Transmembrane helix</keyword>
<keyword evidence="2 6" id="KW-0812">Transmembrane</keyword>
<dbReference type="SUPFAM" id="SSF144091">
    <property type="entry name" value="Rhomboid-like"/>
    <property type="match status" value="1"/>
</dbReference>
<feature type="transmembrane region" description="Helical" evidence="6">
    <location>
        <begin position="167"/>
        <end position="184"/>
    </location>
</feature>
<proteinExistence type="predicted"/>
<accession>A0ABR7LSY6</accession>